<keyword evidence="2" id="KW-1185">Reference proteome</keyword>
<comment type="caution">
    <text evidence="1">The sequence shown here is derived from an EMBL/GenBank/DDBJ whole genome shotgun (WGS) entry which is preliminary data.</text>
</comment>
<accession>A0ABX3DE07</accession>
<gene>
    <name evidence="1" type="ORF">BI375_00625</name>
</gene>
<evidence type="ECO:0000313" key="2">
    <source>
        <dbReference type="Proteomes" id="UP000180133"/>
    </source>
</evidence>
<name>A0ABX3DE07_9VIBR</name>
<sequence>MHNNEQKIIKTTYLVNIQKDNKKLIKQLLINEKVNVKLMLVSKYSIFYKIHPFTKSIETRLWYQNQHFEYLDI</sequence>
<reference evidence="1 2" key="1">
    <citation type="submission" date="2016-09" db="EMBL/GenBank/DDBJ databases">
        <title>Isolation, identification and antibiotic sensitivity analysis of bacterial pathogen from juvenile Hippocampus erectus with tail-rotted disease.</title>
        <authorList>
            <person name="Yang Q."/>
        </authorList>
    </citation>
    <scope>NUCLEOTIDE SEQUENCE [LARGE SCALE GENOMIC DNA]</scope>
    <source>
        <strain evidence="1 2">HM-10</strain>
    </source>
</reference>
<evidence type="ECO:0000313" key="1">
    <source>
        <dbReference type="EMBL" id="OHY96049.1"/>
    </source>
</evidence>
<dbReference type="EMBL" id="MKFT01000001">
    <property type="protein sequence ID" value="OHY96049.1"/>
    <property type="molecule type" value="Genomic_DNA"/>
</dbReference>
<protein>
    <submittedName>
        <fullName evidence="1">Uncharacterized protein</fullName>
    </submittedName>
</protein>
<proteinExistence type="predicted"/>
<organism evidence="1 2">
    <name type="scientific">Vibrio rotiferianus</name>
    <dbReference type="NCBI Taxonomy" id="190895"/>
    <lineage>
        <taxon>Bacteria</taxon>
        <taxon>Pseudomonadati</taxon>
        <taxon>Pseudomonadota</taxon>
        <taxon>Gammaproteobacteria</taxon>
        <taxon>Vibrionales</taxon>
        <taxon>Vibrionaceae</taxon>
        <taxon>Vibrio</taxon>
    </lineage>
</organism>
<dbReference type="Proteomes" id="UP000180133">
    <property type="component" value="Unassembled WGS sequence"/>
</dbReference>